<dbReference type="AlphaFoldDB" id="A0A0B7K9E2"/>
<dbReference type="PROSITE" id="PS51421">
    <property type="entry name" value="RAS"/>
    <property type="match status" value="1"/>
</dbReference>
<dbReference type="GO" id="GO:0005770">
    <property type="term" value="C:late endosome"/>
    <property type="evidence" value="ECO:0007669"/>
    <property type="project" value="TreeGrafter"/>
</dbReference>
<evidence type="ECO:0000256" key="1">
    <source>
        <dbReference type="ARBA" id="ARBA00006270"/>
    </source>
</evidence>
<evidence type="ECO:0000256" key="4">
    <source>
        <dbReference type="ARBA" id="ARBA00023134"/>
    </source>
</evidence>
<proteinExistence type="inferred from homology"/>
<keyword evidence="4" id="KW-0342">GTP-binding</keyword>
<dbReference type="InterPro" id="IPR027417">
    <property type="entry name" value="P-loop_NTPase"/>
</dbReference>
<dbReference type="SMART" id="SM00176">
    <property type="entry name" value="RAN"/>
    <property type="match status" value="1"/>
</dbReference>
<dbReference type="SMART" id="SM00175">
    <property type="entry name" value="RAB"/>
    <property type="match status" value="1"/>
</dbReference>
<dbReference type="InterPro" id="IPR005225">
    <property type="entry name" value="Small_GTP-bd"/>
</dbReference>
<evidence type="ECO:0000256" key="5">
    <source>
        <dbReference type="ARBA" id="ARBA00023289"/>
    </source>
</evidence>
<dbReference type="InterPro" id="IPR001806">
    <property type="entry name" value="Small_GTPase"/>
</dbReference>
<evidence type="ECO:0000256" key="3">
    <source>
        <dbReference type="ARBA" id="ARBA00022741"/>
    </source>
</evidence>
<dbReference type="EMBL" id="CDPU01000022">
    <property type="protein sequence ID" value="CEO51281.1"/>
    <property type="molecule type" value="Genomic_DNA"/>
</dbReference>
<name>A0A0B7K9E2_BIOOC</name>
<organism evidence="6">
    <name type="scientific">Bionectria ochroleuca</name>
    <name type="common">Gliocladium roseum</name>
    <dbReference type="NCBI Taxonomy" id="29856"/>
    <lineage>
        <taxon>Eukaryota</taxon>
        <taxon>Fungi</taxon>
        <taxon>Dikarya</taxon>
        <taxon>Ascomycota</taxon>
        <taxon>Pezizomycotina</taxon>
        <taxon>Sordariomycetes</taxon>
        <taxon>Hypocreomycetidae</taxon>
        <taxon>Hypocreales</taxon>
        <taxon>Bionectriaceae</taxon>
        <taxon>Clonostachys</taxon>
    </lineage>
</organism>
<evidence type="ECO:0000313" key="6">
    <source>
        <dbReference type="EMBL" id="CEO51281.1"/>
    </source>
</evidence>
<reference evidence="6" key="1">
    <citation type="submission" date="2015-01" db="EMBL/GenBank/DDBJ databases">
        <authorList>
            <person name="Durling Mikael"/>
        </authorList>
    </citation>
    <scope>NUCLEOTIDE SEQUENCE</scope>
</reference>
<dbReference type="SUPFAM" id="SSF52540">
    <property type="entry name" value="P-loop containing nucleoside triphosphate hydrolases"/>
    <property type="match status" value="1"/>
</dbReference>
<dbReference type="PANTHER" id="PTHR47981">
    <property type="entry name" value="RAB FAMILY"/>
    <property type="match status" value="1"/>
</dbReference>
<dbReference type="NCBIfam" id="TIGR00231">
    <property type="entry name" value="small_GTP"/>
    <property type="match status" value="1"/>
</dbReference>
<keyword evidence="3" id="KW-0547">Nucleotide-binding</keyword>
<comment type="similarity">
    <text evidence="1">Belongs to the small GTPase superfamily. Rab family.</text>
</comment>
<dbReference type="PANTHER" id="PTHR47981:SF20">
    <property type="entry name" value="RAS-RELATED PROTEIN RAB-7A"/>
    <property type="match status" value="1"/>
</dbReference>
<keyword evidence="5" id="KW-0449">Lipoprotein</keyword>
<keyword evidence="5" id="KW-0636">Prenylation</keyword>
<keyword evidence="2" id="KW-0488">Methylation</keyword>
<dbReference type="PRINTS" id="PR00449">
    <property type="entry name" value="RASTRNSFRMNG"/>
</dbReference>
<dbReference type="PROSITE" id="PS51419">
    <property type="entry name" value="RAB"/>
    <property type="match status" value="1"/>
</dbReference>
<dbReference type="SMART" id="SM00174">
    <property type="entry name" value="RHO"/>
    <property type="match status" value="1"/>
</dbReference>
<dbReference type="SMART" id="SM00173">
    <property type="entry name" value="RAS"/>
    <property type="match status" value="1"/>
</dbReference>
<dbReference type="Pfam" id="PF00071">
    <property type="entry name" value="Ras"/>
    <property type="match status" value="1"/>
</dbReference>
<dbReference type="FunFam" id="3.40.50.300:FF:001447">
    <property type="entry name" value="Ras-related protein Rab-1B"/>
    <property type="match status" value="1"/>
</dbReference>
<dbReference type="GO" id="GO:0003924">
    <property type="term" value="F:GTPase activity"/>
    <property type="evidence" value="ECO:0007669"/>
    <property type="project" value="InterPro"/>
</dbReference>
<dbReference type="GO" id="GO:0005525">
    <property type="term" value="F:GTP binding"/>
    <property type="evidence" value="ECO:0007669"/>
    <property type="project" value="UniProtKB-KW"/>
</dbReference>
<evidence type="ECO:0000256" key="2">
    <source>
        <dbReference type="ARBA" id="ARBA00022481"/>
    </source>
</evidence>
<dbReference type="Gene3D" id="3.40.50.300">
    <property type="entry name" value="P-loop containing nucleotide triphosphate hydrolases"/>
    <property type="match status" value="1"/>
</dbReference>
<accession>A0A0B7K9E2</accession>
<gene>
    <name evidence="6" type="ORF">BN869_000007339_1</name>
</gene>
<protein>
    <submittedName>
        <fullName evidence="6">Uncharacterized protein</fullName>
    </submittedName>
</protein>
<sequence>MATRSVKLNLKIILLGDVGVGKTSVLNQHVFQLFPSTQFVTRIPPDFVVKNVTVNDRQVTLQFWDPAGLERFGPIHKPWYRNTHCCVLMYDINNEKSFQSLENWLEGCYDACFNLDINNFPVILLGNKIDDGEKRQVTPEQALQFCAENGNIPYFETSAKDATNLQEAFGTAARFAHGHKELLDKLAEHDKSVVSVEQFNTNKMCW</sequence>